<keyword evidence="1" id="KW-0479">Metal-binding</keyword>
<dbReference type="CDD" id="cd19756">
    <property type="entry name" value="Bbox2"/>
    <property type="match status" value="1"/>
</dbReference>
<evidence type="ECO:0000256" key="5">
    <source>
        <dbReference type="SAM" id="Coils"/>
    </source>
</evidence>
<dbReference type="PROSITE" id="PS50089">
    <property type="entry name" value="ZF_RING_2"/>
    <property type="match status" value="1"/>
</dbReference>
<protein>
    <recommendedName>
        <fullName evidence="7">RING-type domain-containing protein</fullName>
    </recommendedName>
</protein>
<evidence type="ECO:0000259" key="7">
    <source>
        <dbReference type="PROSITE" id="PS50089"/>
    </source>
</evidence>
<evidence type="ECO:0000313" key="9">
    <source>
        <dbReference type="Proteomes" id="UP000007110"/>
    </source>
</evidence>
<dbReference type="InterPro" id="IPR017907">
    <property type="entry name" value="Znf_RING_CS"/>
</dbReference>
<evidence type="ECO:0000313" key="8">
    <source>
        <dbReference type="EnsemblMetazoa" id="XP_030849648"/>
    </source>
</evidence>
<proteinExistence type="predicted"/>
<keyword evidence="9" id="KW-1185">Reference proteome</keyword>
<dbReference type="PANTHER" id="PTHR25462:SF229">
    <property type="entry name" value="TRANSCRIPTION INTERMEDIARY FACTOR 1-BETA"/>
    <property type="match status" value="1"/>
</dbReference>
<dbReference type="InterPro" id="IPR047153">
    <property type="entry name" value="TRIM45/56/19-like"/>
</dbReference>
<dbReference type="RefSeq" id="XP_030849648.1">
    <property type="nucleotide sequence ID" value="XM_030993788.1"/>
</dbReference>
<dbReference type="Gene3D" id="3.30.40.10">
    <property type="entry name" value="Zinc/RING finger domain, C3HC4 (zinc finger)"/>
    <property type="match status" value="1"/>
</dbReference>
<dbReference type="InterPro" id="IPR001841">
    <property type="entry name" value="Znf_RING"/>
</dbReference>
<dbReference type="GO" id="GO:0008270">
    <property type="term" value="F:zinc ion binding"/>
    <property type="evidence" value="ECO:0007669"/>
    <property type="project" value="UniProtKB-KW"/>
</dbReference>
<evidence type="ECO:0000256" key="3">
    <source>
        <dbReference type="ARBA" id="ARBA00022833"/>
    </source>
</evidence>
<feature type="compositionally biased region" description="Polar residues" evidence="6">
    <location>
        <begin position="323"/>
        <end position="342"/>
    </location>
</feature>
<keyword evidence="3" id="KW-0862">Zinc</keyword>
<organism evidence="8 9">
    <name type="scientific">Strongylocentrotus purpuratus</name>
    <name type="common">Purple sea urchin</name>
    <dbReference type="NCBI Taxonomy" id="7668"/>
    <lineage>
        <taxon>Eukaryota</taxon>
        <taxon>Metazoa</taxon>
        <taxon>Echinodermata</taxon>
        <taxon>Eleutherozoa</taxon>
        <taxon>Echinozoa</taxon>
        <taxon>Echinoidea</taxon>
        <taxon>Euechinoidea</taxon>
        <taxon>Echinacea</taxon>
        <taxon>Camarodonta</taxon>
        <taxon>Echinidea</taxon>
        <taxon>Strongylocentrotidae</taxon>
        <taxon>Strongylocentrotus</taxon>
    </lineage>
</organism>
<sequence length="487" mass="53522">MAEKIALQVPESLACPLCLDAFKAPTLLACGHTFCKVCLDKYDTHHRGQDFMECPVCKKRTKLEKSRVAGLAPNFSVKGLEEELQVHKVNGKPVFCSLHSQVYKDILCAVCKEFICLTCLFEKHQGHMFKKKEELEAELNKERKSVIQKSEKKKVQIKKSITNAEQQMCDMYSHLGNLKGEIKKSFGEKALVLLRKRKRLLKQIKKIRTKSGKVMTDFIRRQKHSLQSLNVNSTLMGQEGIASTSTCKFSDSDALNILYIEFTCLKQELEKDLDETSIAQKVENTRFRPSVEDNLDLGTLDQDASESDDDLDEGSPDQDASESENGSDQSSLEADQGSQDVSESGDDLDQGSPDQDASESENDSDQGSLEADQGSQDVSESGDDLDQGSPDQDASESENDSDQGSLEADQGSQDVSESGDDLDQGSPDQDASESENDSDQGSPEGGISLIPRLLGYTGGKNVMSEQSTQKGTQGNKGGICLVMYGYR</sequence>
<dbReference type="Pfam" id="PF13445">
    <property type="entry name" value="zf-RING_UBOX"/>
    <property type="match status" value="1"/>
</dbReference>
<feature type="compositionally biased region" description="Acidic residues" evidence="6">
    <location>
        <begin position="303"/>
        <end position="322"/>
    </location>
</feature>
<evidence type="ECO:0000256" key="6">
    <source>
        <dbReference type="SAM" id="MobiDB-lite"/>
    </source>
</evidence>
<dbReference type="SMART" id="SM00184">
    <property type="entry name" value="RING"/>
    <property type="match status" value="1"/>
</dbReference>
<dbReference type="PANTHER" id="PTHR25462">
    <property type="entry name" value="BONUS, ISOFORM C-RELATED"/>
    <property type="match status" value="1"/>
</dbReference>
<dbReference type="PROSITE" id="PS00518">
    <property type="entry name" value="ZF_RING_1"/>
    <property type="match status" value="1"/>
</dbReference>
<dbReference type="OMA" id="CMEIFNK"/>
<dbReference type="InParanoid" id="A0A7M7PFT3"/>
<reference evidence="9" key="1">
    <citation type="submission" date="2015-02" db="EMBL/GenBank/DDBJ databases">
        <title>Genome sequencing for Strongylocentrotus purpuratus.</title>
        <authorList>
            <person name="Murali S."/>
            <person name="Liu Y."/>
            <person name="Vee V."/>
            <person name="English A."/>
            <person name="Wang M."/>
            <person name="Skinner E."/>
            <person name="Han Y."/>
            <person name="Muzny D.M."/>
            <person name="Worley K.C."/>
            <person name="Gibbs R.A."/>
        </authorList>
    </citation>
    <scope>NUCLEOTIDE SEQUENCE</scope>
</reference>
<evidence type="ECO:0000256" key="4">
    <source>
        <dbReference type="PROSITE-ProRule" id="PRU00175"/>
    </source>
</evidence>
<name>A0A7M7PFT3_STRPU</name>
<feature type="domain" description="RING-type" evidence="7">
    <location>
        <begin position="15"/>
        <end position="58"/>
    </location>
</feature>
<feature type="compositionally biased region" description="Polar residues" evidence="6">
    <location>
        <begin position="463"/>
        <end position="473"/>
    </location>
</feature>
<dbReference type="Gene3D" id="3.30.160.60">
    <property type="entry name" value="Classic Zinc Finger"/>
    <property type="match status" value="1"/>
</dbReference>
<dbReference type="OrthoDB" id="654191at2759"/>
<dbReference type="EnsemblMetazoa" id="XM_030993788">
    <property type="protein sequence ID" value="XP_030849648"/>
    <property type="gene ID" value="LOC105440924"/>
</dbReference>
<evidence type="ECO:0000256" key="1">
    <source>
        <dbReference type="ARBA" id="ARBA00022723"/>
    </source>
</evidence>
<reference evidence="8" key="2">
    <citation type="submission" date="2021-01" db="UniProtKB">
        <authorList>
            <consortium name="EnsemblMetazoa"/>
        </authorList>
    </citation>
    <scope>IDENTIFICATION</scope>
</reference>
<dbReference type="InterPro" id="IPR013083">
    <property type="entry name" value="Znf_RING/FYVE/PHD"/>
</dbReference>
<evidence type="ECO:0000256" key="2">
    <source>
        <dbReference type="ARBA" id="ARBA00022771"/>
    </source>
</evidence>
<dbReference type="InterPro" id="IPR027370">
    <property type="entry name" value="Znf-RING_euk"/>
</dbReference>
<dbReference type="Proteomes" id="UP000007110">
    <property type="component" value="Unassembled WGS sequence"/>
</dbReference>
<keyword evidence="2 4" id="KW-0863">Zinc-finger</keyword>
<feature type="region of interest" description="Disordered" evidence="6">
    <location>
        <begin position="458"/>
        <end position="477"/>
    </location>
</feature>
<dbReference type="SUPFAM" id="SSF57845">
    <property type="entry name" value="B-box zinc-binding domain"/>
    <property type="match status" value="1"/>
</dbReference>
<dbReference type="SUPFAM" id="SSF57850">
    <property type="entry name" value="RING/U-box"/>
    <property type="match status" value="1"/>
</dbReference>
<dbReference type="AlphaFoldDB" id="A0A7M7PFT3"/>
<feature type="region of interest" description="Disordered" evidence="6">
    <location>
        <begin position="289"/>
        <end position="453"/>
    </location>
</feature>
<dbReference type="FunCoup" id="A0A7M7PFT3">
    <property type="interactions" value="218"/>
</dbReference>
<feature type="coiled-coil region" evidence="5">
    <location>
        <begin position="132"/>
        <end position="167"/>
    </location>
</feature>
<dbReference type="KEGG" id="spu:105440924"/>
<dbReference type="GO" id="GO:0061630">
    <property type="term" value="F:ubiquitin protein ligase activity"/>
    <property type="evidence" value="ECO:0000318"/>
    <property type="project" value="GO_Central"/>
</dbReference>
<dbReference type="GeneID" id="105440924"/>
<keyword evidence="5" id="KW-0175">Coiled coil</keyword>
<accession>A0A7M7PFT3</accession>